<evidence type="ECO:0000313" key="7">
    <source>
        <dbReference type="EMBL" id="SEP68682.1"/>
    </source>
</evidence>
<keyword evidence="5 6" id="KW-0472">Membrane</keyword>
<dbReference type="EMBL" id="FOFD01000001">
    <property type="protein sequence ID" value="SEP68682.1"/>
    <property type="molecule type" value="Genomic_DNA"/>
</dbReference>
<evidence type="ECO:0000256" key="3">
    <source>
        <dbReference type="ARBA" id="ARBA00022692"/>
    </source>
</evidence>
<dbReference type="PANTHER" id="PTHR30250:SF11">
    <property type="entry name" value="O-ANTIGEN TRANSPORTER-RELATED"/>
    <property type="match status" value="1"/>
</dbReference>
<dbReference type="STRING" id="1186196.SAMN04489841_0281"/>
<dbReference type="InterPro" id="IPR050833">
    <property type="entry name" value="Poly_Biosynth_Transport"/>
</dbReference>
<dbReference type="PANTHER" id="PTHR30250">
    <property type="entry name" value="PST FAMILY PREDICTED COLANIC ACID TRANSPORTER"/>
    <property type="match status" value="1"/>
</dbReference>
<protein>
    <submittedName>
        <fullName evidence="7">Membrane protein involved in the export of O-antigen and teichoic acid</fullName>
    </submittedName>
</protein>
<evidence type="ECO:0000256" key="1">
    <source>
        <dbReference type="ARBA" id="ARBA00004651"/>
    </source>
</evidence>
<evidence type="ECO:0000256" key="4">
    <source>
        <dbReference type="ARBA" id="ARBA00022989"/>
    </source>
</evidence>
<evidence type="ECO:0000256" key="2">
    <source>
        <dbReference type="ARBA" id="ARBA00022475"/>
    </source>
</evidence>
<keyword evidence="4 6" id="KW-1133">Transmembrane helix</keyword>
<reference evidence="8" key="1">
    <citation type="submission" date="2016-10" db="EMBL/GenBank/DDBJ databases">
        <authorList>
            <person name="Varghese N."/>
            <person name="Submissions S."/>
        </authorList>
    </citation>
    <scope>NUCLEOTIDE SEQUENCE [LARGE SCALE GENOMIC DNA]</scope>
    <source>
        <strain evidence="8">DSM 25055</strain>
    </source>
</reference>
<comment type="subcellular location">
    <subcellularLocation>
        <location evidence="1">Cell membrane</location>
        <topology evidence="1">Multi-pass membrane protein</topology>
    </subcellularLocation>
</comment>
<proteinExistence type="predicted"/>
<feature type="transmembrane region" description="Helical" evidence="6">
    <location>
        <begin position="445"/>
        <end position="464"/>
    </location>
</feature>
<feature type="transmembrane region" description="Helical" evidence="6">
    <location>
        <begin position="21"/>
        <end position="43"/>
    </location>
</feature>
<dbReference type="AlphaFoldDB" id="A0A1H8ZW63"/>
<dbReference type="GO" id="GO:0005886">
    <property type="term" value="C:plasma membrane"/>
    <property type="evidence" value="ECO:0007669"/>
    <property type="project" value="UniProtKB-SubCell"/>
</dbReference>
<evidence type="ECO:0000256" key="5">
    <source>
        <dbReference type="ARBA" id="ARBA00023136"/>
    </source>
</evidence>
<feature type="transmembrane region" description="Helical" evidence="6">
    <location>
        <begin position="322"/>
        <end position="339"/>
    </location>
</feature>
<feature type="transmembrane region" description="Helical" evidence="6">
    <location>
        <begin position="115"/>
        <end position="137"/>
    </location>
</feature>
<feature type="transmembrane region" description="Helical" evidence="6">
    <location>
        <begin position="411"/>
        <end position="433"/>
    </location>
</feature>
<feature type="transmembrane region" description="Helical" evidence="6">
    <location>
        <begin position="81"/>
        <end position="103"/>
    </location>
</feature>
<keyword evidence="2" id="KW-1003">Cell membrane</keyword>
<dbReference type="RefSeq" id="WP_090612047.1">
    <property type="nucleotide sequence ID" value="NZ_FOFD01000001.1"/>
</dbReference>
<sequence length="479" mass="52213">MNYRKLIGDVGFSSARTILSLSRGILLIPIITKIFGADLYGLWSGVQAIIIISASIGGLHLHGALIRYLPQGSKDDGIFSTVLTLSFLTAILTSLILICLGILGVLPDIGQSSSWIVTGSIAGVVFVKIVSLVILNYPRAIGQVKTYEIIQSFHLLIELFALAMAFTLTGDIVIALLSVIFTTVLVDLIVVIYYRPPIKPDLDYRSIKKYLEYSLPMLPKEMGSRIISSADRYLLLLLLSPASAGIYAVAYSLPTLLEKFTGVLTPTLYPSVTEAWENGNIKSLTNFYTEVLRWYTIAAFPMLAGISILAEPALRMLSTPAVASKGWILVPLLGIGFMGRGYDNVLIYILTAAEENVRIAKITTLAAFLNTILNIVLIPTIGLFGAAASTIFAQILIASYVSYWAHNYVPFQFPIMSAIRSFTVTAVMLLVLFGLSNTISWKSQLVVFPVIGFLIYVAGLSLVGEISKQDIQKFYSVVA</sequence>
<keyword evidence="3 6" id="KW-0812">Transmembrane</keyword>
<name>A0A1H8ZW63_9EURY</name>
<feature type="transmembrane region" description="Helical" evidence="6">
    <location>
        <begin position="292"/>
        <end position="310"/>
    </location>
</feature>
<keyword evidence="8" id="KW-1185">Reference proteome</keyword>
<dbReference type="Proteomes" id="UP000199114">
    <property type="component" value="Unassembled WGS sequence"/>
</dbReference>
<accession>A0A1H8ZW63</accession>
<evidence type="ECO:0000313" key="8">
    <source>
        <dbReference type="Proteomes" id="UP000199114"/>
    </source>
</evidence>
<evidence type="ECO:0000256" key="6">
    <source>
        <dbReference type="SAM" id="Phobius"/>
    </source>
</evidence>
<dbReference type="OrthoDB" id="19148at2157"/>
<feature type="transmembrane region" description="Helical" evidence="6">
    <location>
        <begin position="149"/>
        <end position="166"/>
    </location>
</feature>
<gene>
    <name evidence="7" type="ORF">SAMN04489841_0281</name>
</gene>
<feature type="transmembrane region" description="Helical" evidence="6">
    <location>
        <begin position="49"/>
        <end position="69"/>
    </location>
</feature>
<feature type="transmembrane region" description="Helical" evidence="6">
    <location>
        <begin position="172"/>
        <end position="194"/>
    </location>
</feature>
<dbReference type="Pfam" id="PF13440">
    <property type="entry name" value="Polysacc_synt_3"/>
    <property type="match status" value="1"/>
</dbReference>
<organism evidence="7 8">
    <name type="scientific">Natrinema salaciae</name>
    <dbReference type="NCBI Taxonomy" id="1186196"/>
    <lineage>
        <taxon>Archaea</taxon>
        <taxon>Methanobacteriati</taxon>
        <taxon>Methanobacteriota</taxon>
        <taxon>Stenosarchaea group</taxon>
        <taxon>Halobacteria</taxon>
        <taxon>Halobacteriales</taxon>
        <taxon>Natrialbaceae</taxon>
        <taxon>Natrinema</taxon>
    </lineage>
</organism>